<accession>A0ACC0TPD1</accession>
<evidence type="ECO:0000313" key="2">
    <source>
        <dbReference type="Proteomes" id="UP000006729"/>
    </source>
</evidence>
<comment type="caution">
    <text evidence="1">The sequence shown here is derived from an EMBL/GenBank/DDBJ whole genome shotgun (WGS) entry which is preliminary data.</text>
</comment>
<gene>
    <name evidence="1" type="ORF">POPTR_001G427901v4</name>
</gene>
<organism evidence="1 2">
    <name type="scientific">Populus trichocarpa</name>
    <name type="common">Western balsam poplar</name>
    <name type="synonym">Populus balsamifera subsp. trichocarpa</name>
    <dbReference type="NCBI Taxonomy" id="3694"/>
    <lineage>
        <taxon>Eukaryota</taxon>
        <taxon>Viridiplantae</taxon>
        <taxon>Streptophyta</taxon>
        <taxon>Embryophyta</taxon>
        <taxon>Tracheophyta</taxon>
        <taxon>Spermatophyta</taxon>
        <taxon>Magnoliopsida</taxon>
        <taxon>eudicotyledons</taxon>
        <taxon>Gunneridae</taxon>
        <taxon>Pentapetalae</taxon>
        <taxon>rosids</taxon>
        <taxon>fabids</taxon>
        <taxon>Malpighiales</taxon>
        <taxon>Salicaceae</taxon>
        <taxon>Saliceae</taxon>
        <taxon>Populus</taxon>
    </lineage>
</organism>
<dbReference type="EMBL" id="CM009290">
    <property type="protein sequence ID" value="KAI9403475.1"/>
    <property type="molecule type" value="Genomic_DNA"/>
</dbReference>
<name>A0ACC0TPD1_POPTR</name>
<dbReference type="Proteomes" id="UP000006729">
    <property type="component" value="Chromosome 1"/>
</dbReference>
<sequence>MLYVKKMKAKTERDDELVRWWSCHFRLLASCFLLFLSAFGFLWCWCLLKMEVGKDILLSCYCCCLLLQEEGSGYCAVLAYCCSKWLRNCNW</sequence>
<reference evidence="1 2" key="1">
    <citation type="journal article" date="2006" name="Science">
        <title>The genome of black cottonwood, Populus trichocarpa (Torr. &amp; Gray).</title>
        <authorList>
            <person name="Tuskan G.A."/>
            <person name="Difazio S."/>
            <person name="Jansson S."/>
            <person name="Bohlmann J."/>
            <person name="Grigoriev I."/>
            <person name="Hellsten U."/>
            <person name="Putnam N."/>
            <person name="Ralph S."/>
            <person name="Rombauts S."/>
            <person name="Salamov A."/>
            <person name="Schein J."/>
            <person name="Sterck L."/>
            <person name="Aerts A."/>
            <person name="Bhalerao R.R."/>
            <person name="Bhalerao R.P."/>
            <person name="Blaudez D."/>
            <person name="Boerjan W."/>
            <person name="Brun A."/>
            <person name="Brunner A."/>
            <person name="Busov V."/>
            <person name="Campbell M."/>
            <person name="Carlson J."/>
            <person name="Chalot M."/>
            <person name="Chapman J."/>
            <person name="Chen G.L."/>
            <person name="Cooper D."/>
            <person name="Coutinho P.M."/>
            <person name="Couturier J."/>
            <person name="Covert S."/>
            <person name="Cronk Q."/>
            <person name="Cunningham R."/>
            <person name="Davis J."/>
            <person name="Degroeve S."/>
            <person name="Dejardin A."/>
            <person name="Depamphilis C."/>
            <person name="Detter J."/>
            <person name="Dirks B."/>
            <person name="Dubchak I."/>
            <person name="Duplessis S."/>
            <person name="Ehlting J."/>
            <person name="Ellis B."/>
            <person name="Gendler K."/>
            <person name="Goodstein D."/>
            <person name="Gribskov M."/>
            <person name="Grimwood J."/>
            <person name="Groover A."/>
            <person name="Gunter L."/>
            <person name="Hamberger B."/>
            <person name="Heinze B."/>
            <person name="Helariutta Y."/>
            <person name="Henrissat B."/>
            <person name="Holligan D."/>
            <person name="Holt R."/>
            <person name="Huang W."/>
            <person name="Islam-Faridi N."/>
            <person name="Jones S."/>
            <person name="Jones-Rhoades M."/>
            <person name="Jorgensen R."/>
            <person name="Joshi C."/>
            <person name="Kangasjarvi J."/>
            <person name="Karlsson J."/>
            <person name="Kelleher C."/>
            <person name="Kirkpatrick R."/>
            <person name="Kirst M."/>
            <person name="Kohler A."/>
            <person name="Kalluri U."/>
            <person name="Larimer F."/>
            <person name="Leebens-Mack J."/>
            <person name="Leple J.C."/>
            <person name="Locascio P."/>
            <person name="Lou Y."/>
            <person name="Lucas S."/>
            <person name="Martin F."/>
            <person name="Montanini B."/>
            <person name="Napoli C."/>
            <person name="Nelson D.R."/>
            <person name="Nelson C."/>
            <person name="Nieminen K."/>
            <person name="Nilsson O."/>
            <person name="Pereda V."/>
            <person name="Peter G."/>
            <person name="Philippe R."/>
            <person name="Pilate G."/>
            <person name="Poliakov A."/>
            <person name="Razumovskaya J."/>
            <person name="Richardson P."/>
            <person name="Rinaldi C."/>
            <person name="Ritland K."/>
            <person name="Rouze P."/>
            <person name="Ryaboy D."/>
            <person name="Schmutz J."/>
            <person name="Schrader J."/>
            <person name="Segerman B."/>
            <person name="Shin H."/>
            <person name="Siddiqui A."/>
            <person name="Sterky F."/>
            <person name="Terry A."/>
            <person name="Tsai C.J."/>
            <person name="Uberbacher E."/>
            <person name="Unneberg P."/>
            <person name="Vahala J."/>
            <person name="Wall K."/>
            <person name="Wessler S."/>
            <person name="Yang G."/>
            <person name="Yin T."/>
            <person name="Douglas C."/>
            <person name="Marra M."/>
            <person name="Sandberg G."/>
            <person name="Van de Peer Y."/>
            <person name="Rokhsar D."/>
        </authorList>
    </citation>
    <scope>NUCLEOTIDE SEQUENCE [LARGE SCALE GENOMIC DNA]</scope>
    <source>
        <strain evidence="2">cv. Nisqually</strain>
    </source>
</reference>
<protein>
    <submittedName>
        <fullName evidence="1">Uncharacterized protein</fullName>
    </submittedName>
</protein>
<keyword evidence="2" id="KW-1185">Reference proteome</keyword>
<evidence type="ECO:0000313" key="1">
    <source>
        <dbReference type="EMBL" id="KAI9403475.1"/>
    </source>
</evidence>
<proteinExistence type="predicted"/>